<dbReference type="SUPFAM" id="SSF142433">
    <property type="entry name" value="CinA-like"/>
    <property type="match status" value="1"/>
</dbReference>
<dbReference type="Proteomes" id="UP000269154">
    <property type="component" value="Unassembled WGS sequence"/>
</dbReference>
<organism evidence="3 4">
    <name type="scientific">Okeania hirsuta</name>
    <dbReference type="NCBI Taxonomy" id="1458930"/>
    <lineage>
        <taxon>Bacteria</taxon>
        <taxon>Bacillati</taxon>
        <taxon>Cyanobacteriota</taxon>
        <taxon>Cyanophyceae</taxon>
        <taxon>Oscillatoriophycideae</taxon>
        <taxon>Oscillatoriales</taxon>
        <taxon>Microcoleaceae</taxon>
        <taxon>Okeania</taxon>
    </lineage>
</organism>
<dbReference type="Pfam" id="PF02464">
    <property type="entry name" value="CinA"/>
    <property type="match status" value="1"/>
</dbReference>
<evidence type="ECO:0000256" key="1">
    <source>
        <dbReference type="HAMAP-Rule" id="MF_00226"/>
    </source>
</evidence>
<gene>
    <name evidence="3" type="ORF">D5R40_00175</name>
</gene>
<dbReference type="InterPro" id="IPR001453">
    <property type="entry name" value="MoaB/Mog_dom"/>
</dbReference>
<protein>
    <recommendedName>
        <fullName evidence="1">CinA-like protein</fullName>
    </recommendedName>
</protein>
<keyword evidence="4" id="KW-1185">Reference proteome</keyword>
<name>A0A3N6PJD2_9CYAN</name>
<dbReference type="Gene3D" id="3.90.950.20">
    <property type="entry name" value="CinA-like"/>
    <property type="match status" value="1"/>
</dbReference>
<dbReference type="NCBIfam" id="TIGR00199">
    <property type="entry name" value="PncC_domain"/>
    <property type="match status" value="1"/>
</dbReference>
<dbReference type="SUPFAM" id="SSF53218">
    <property type="entry name" value="Molybdenum cofactor biosynthesis proteins"/>
    <property type="match status" value="1"/>
</dbReference>
<dbReference type="InterPro" id="IPR050101">
    <property type="entry name" value="CinA"/>
</dbReference>
<evidence type="ECO:0000259" key="2">
    <source>
        <dbReference type="SMART" id="SM00852"/>
    </source>
</evidence>
<dbReference type="NCBIfam" id="NF001813">
    <property type="entry name" value="PRK00549.1"/>
    <property type="match status" value="1"/>
</dbReference>
<dbReference type="NCBIfam" id="TIGR00200">
    <property type="entry name" value="cinA_nterm"/>
    <property type="match status" value="1"/>
</dbReference>
<evidence type="ECO:0000313" key="4">
    <source>
        <dbReference type="Proteomes" id="UP000269154"/>
    </source>
</evidence>
<dbReference type="CDD" id="cd00885">
    <property type="entry name" value="cinA"/>
    <property type="match status" value="1"/>
</dbReference>
<accession>A0A3N6PJD2</accession>
<dbReference type="InterPro" id="IPR036425">
    <property type="entry name" value="MoaB/Mog-like_dom_sf"/>
</dbReference>
<dbReference type="OrthoDB" id="9801454at2"/>
<dbReference type="InterPro" id="IPR008135">
    <property type="entry name" value="Competence-induced_CinA"/>
</dbReference>
<comment type="similarity">
    <text evidence="1">Belongs to the CinA family.</text>
</comment>
<dbReference type="RefSeq" id="WP_124143303.1">
    <property type="nucleotide sequence ID" value="NZ_CAWOKI010000331.1"/>
</dbReference>
<dbReference type="HAMAP" id="MF_00226_B">
    <property type="entry name" value="CinA_B"/>
    <property type="match status" value="1"/>
</dbReference>
<proteinExistence type="inferred from homology"/>
<feature type="domain" description="MoaB/Mog" evidence="2">
    <location>
        <begin position="4"/>
        <end position="172"/>
    </location>
</feature>
<dbReference type="Gene3D" id="3.30.70.2860">
    <property type="match status" value="1"/>
</dbReference>
<evidence type="ECO:0000313" key="3">
    <source>
        <dbReference type="EMBL" id="RQH57591.1"/>
    </source>
</evidence>
<dbReference type="PIRSF" id="PIRSF006728">
    <property type="entry name" value="CinA"/>
    <property type="match status" value="1"/>
</dbReference>
<dbReference type="EMBL" id="RCBY01000001">
    <property type="protein sequence ID" value="RQH57591.1"/>
    <property type="molecule type" value="Genomic_DNA"/>
</dbReference>
<dbReference type="PANTHER" id="PTHR13939">
    <property type="entry name" value="NICOTINAMIDE-NUCLEOTIDE AMIDOHYDROLASE PNCC"/>
    <property type="match status" value="1"/>
</dbReference>
<comment type="caution">
    <text evidence="3">The sequence shown here is derived from an EMBL/GenBank/DDBJ whole genome shotgun (WGS) entry which is preliminary data.</text>
</comment>
<dbReference type="PANTHER" id="PTHR13939:SF0">
    <property type="entry name" value="NMN AMIDOHYDROLASE-LIKE PROTEIN YFAY"/>
    <property type="match status" value="1"/>
</dbReference>
<dbReference type="Gene3D" id="3.40.980.10">
    <property type="entry name" value="MoaB/Mog-like domain"/>
    <property type="match status" value="1"/>
</dbReference>
<dbReference type="Pfam" id="PF00994">
    <property type="entry name" value="MoCF_biosynth"/>
    <property type="match status" value="1"/>
</dbReference>
<dbReference type="InterPro" id="IPR008136">
    <property type="entry name" value="CinA_C"/>
</dbReference>
<dbReference type="InterPro" id="IPR041424">
    <property type="entry name" value="CinA_KH"/>
</dbReference>
<dbReference type="Pfam" id="PF18146">
    <property type="entry name" value="CinA_KH"/>
    <property type="match status" value="1"/>
</dbReference>
<sequence>MIAEIICVGTELLLGDILNSNAQYLAQELATLGIAHYYQTVVGDNPERIKQVLAIATQRSQILIFTGGLGPTPDDLTVATIADYFNTPLMERPEIIEDITKKFAHRGRTMTASNRKQALIPQGASILPNPIGSAPGIIWQPVPNVTIMTFPGVPTEMKLMWQETAVPYMQNQGWCGETIYSRTLKFWGIAESALAEKVAPLLEMKNPTVAPYANFGEVKLRISARAKSQELADKLILPVEQKIRDIAGIDCYGINDDSIASVVGKLLLDAGETLTVAESCTAGGLGSMLTSTPGSSQYFYGGVIAYENIVKISLLDVSQEDLATEGAVSHAVAKQMASAVVKKLRSNWGISITGIAGPGGGTEFKPVGLVYIGIAKITGEVESFEYRFGALRSRDWIRRVSACTALDLLRRKLYLSAGRLQ</sequence>
<dbReference type="InterPro" id="IPR036653">
    <property type="entry name" value="CinA-like_C"/>
</dbReference>
<dbReference type="SMART" id="SM00852">
    <property type="entry name" value="MoCF_biosynth"/>
    <property type="match status" value="1"/>
</dbReference>
<dbReference type="AlphaFoldDB" id="A0A3N6PJD2"/>
<reference evidence="3 4" key="1">
    <citation type="journal article" date="2018" name="ACS Chem. Biol.">
        <title>Ketoreductase domain dysfunction expands chemodiversity: malyngamide biosynthesis in the cyanobacterium Okeania hirsuta.</title>
        <authorList>
            <person name="Moss N.A."/>
            <person name="Leao T."/>
            <person name="Rankin M."/>
            <person name="McCullough T.M."/>
            <person name="Qu P."/>
            <person name="Korobeynikov A."/>
            <person name="Smith J.L."/>
            <person name="Gerwick L."/>
            <person name="Gerwick W.H."/>
        </authorList>
    </citation>
    <scope>NUCLEOTIDE SEQUENCE [LARGE SCALE GENOMIC DNA]</scope>
    <source>
        <strain evidence="3 4">PAB10Feb10-1</strain>
    </source>
</reference>